<name>A0A368W1K5_9ACTN</name>
<evidence type="ECO:0000313" key="2">
    <source>
        <dbReference type="Proteomes" id="UP000253495"/>
    </source>
</evidence>
<protein>
    <submittedName>
        <fullName evidence="1">Uncharacterized protein</fullName>
    </submittedName>
</protein>
<dbReference type="EMBL" id="QPJC01000002">
    <property type="protein sequence ID" value="RCW45878.1"/>
    <property type="molecule type" value="Genomic_DNA"/>
</dbReference>
<comment type="caution">
    <text evidence="1">The sequence shown here is derived from an EMBL/GenBank/DDBJ whole genome shotgun (WGS) entry which is preliminary data.</text>
</comment>
<organism evidence="1 2">
    <name type="scientific">Halopolyspora algeriensis</name>
    <dbReference type="NCBI Taxonomy" id="1500506"/>
    <lineage>
        <taxon>Bacteria</taxon>
        <taxon>Bacillati</taxon>
        <taxon>Actinomycetota</taxon>
        <taxon>Actinomycetes</taxon>
        <taxon>Actinomycetes incertae sedis</taxon>
        <taxon>Halopolyspora</taxon>
    </lineage>
</organism>
<accession>A0A368W1K5</accession>
<evidence type="ECO:0000313" key="1">
    <source>
        <dbReference type="EMBL" id="RCW45878.1"/>
    </source>
</evidence>
<sequence>MTGHAHLVSLMRYARAALDHALDDIAAGHYNADELAHLAAGFEQLTHALRGHDQPTVIDGNTE</sequence>
<dbReference type="Proteomes" id="UP000253495">
    <property type="component" value="Unassembled WGS sequence"/>
</dbReference>
<reference evidence="1 2" key="1">
    <citation type="submission" date="2018-07" db="EMBL/GenBank/DDBJ databases">
        <title>Genomic Encyclopedia of Type Strains, Phase III (KMG-III): the genomes of soil and plant-associated and newly described type strains.</title>
        <authorList>
            <person name="Whitman W."/>
        </authorList>
    </citation>
    <scope>NUCLEOTIDE SEQUENCE [LARGE SCALE GENOMIC DNA]</scope>
    <source>
        <strain evidence="1 2">CECT 8575</strain>
    </source>
</reference>
<proteinExistence type="predicted"/>
<gene>
    <name evidence="1" type="ORF">DFQ14_102179</name>
</gene>
<keyword evidence="2" id="KW-1185">Reference proteome</keyword>
<dbReference type="AlphaFoldDB" id="A0A368W1K5"/>
<dbReference type="RefSeq" id="WP_114451740.1">
    <property type="nucleotide sequence ID" value="NZ_QPJC01000002.1"/>
</dbReference>